<dbReference type="InterPro" id="IPR036291">
    <property type="entry name" value="NAD(P)-bd_dom_sf"/>
</dbReference>
<proteinExistence type="predicted"/>
<evidence type="ECO:0000313" key="2">
    <source>
        <dbReference type="EMBL" id="GAF89067.1"/>
    </source>
</evidence>
<dbReference type="GO" id="GO:0047952">
    <property type="term" value="F:glycerol-3-phosphate dehydrogenase [NAD(P)+] activity"/>
    <property type="evidence" value="ECO:0007669"/>
    <property type="project" value="TreeGrafter"/>
</dbReference>
<comment type="caution">
    <text evidence="2">The sequence shown here is derived from an EMBL/GenBank/DDBJ whole genome shotgun (WGS) entry which is preliminary data.</text>
</comment>
<accession>X0TLQ8</accession>
<dbReference type="PANTHER" id="PTHR11728:SF1">
    <property type="entry name" value="GLYCEROL-3-PHOSPHATE DEHYDROGENASE [NAD(+)] 2, CHLOROPLASTIC"/>
    <property type="match status" value="1"/>
</dbReference>
<feature type="non-terminal residue" evidence="2">
    <location>
        <position position="127"/>
    </location>
</feature>
<dbReference type="InterPro" id="IPR006168">
    <property type="entry name" value="G3P_DH_NAD-dep"/>
</dbReference>
<dbReference type="GO" id="GO:0051287">
    <property type="term" value="F:NAD binding"/>
    <property type="evidence" value="ECO:0007669"/>
    <property type="project" value="InterPro"/>
</dbReference>
<dbReference type="InterPro" id="IPR011128">
    <property type="entry name" value="G3P_DH_NAD-dep_N"/>
</dbReference>
<gene>
    <name evidence="2" type="ORF">S01H1_22464</name>
</gene>
<dbReference type="EMBL" id="BARS01012684">
    <property type="protein sequence ID" value="GAF89067.1"/>
    <property type="molecule type" value="Genomic_DNA"/>
</dbReference>
<dbReference type="Pfam" id="PF01210">
    <property type="entry name" value="NAD_Gly3P_dh_N"/>
    <property type="match status" value="1"/>
</dbReference>
<dbReference type="PRINTS" id="PR00077">
    <property type="entry name" value="GPDHDRGNASE"/>
</dbReference>
<dbReference type="PANTHER" id="PTHR11728">
    <property type="entry name" value="GLYCEROL-3-PHOSPHATE DEHYDROGENASE"/>
    <property type="match status" value="1"/>
</dbReference>
<organism evidence="2">
    <name type="scientific">marine sediment metagenome</name>
    <dbReference type="NCBI Taxonomy" id="412755"/>
    <lineage>
        <taxon>unclassified sequences</taxon>
        <taxon>metagenomes</taxon>
        <taxon>ecological metagenomes</taxon>
    </lineage>
</organism>
<feature type="domain" description="Glycerol-3-phosphate dehydrogenase NAD-dependent N-terminal" evidence="1">
    <location>
        <begin position="3"/>
        <end position="126"/>
    </location>
</feature>
<dbReference type="GO" id="GO:0046168">
    <property type="term" value="P:glycerol-3-phosphate catabolic process"/>
    <property type="evidence" value="ECO:0007669"/>
    <property type="project" value="InterPro"/>
</dbReference>
<dbReference type="Gene3D" id="3.40.50.720">
    <property type="entry name" value="NAD(P)-binding Rossmann-like Domain"/>
    <property type="match status" value="1"/>
</dbReference>
<protein>
    <recommendedName>
        <fullName evidence="1">Glycerol-3-phosphate dehydrogenase NAD-dependent N-terminal domain-containing protein</fullName>
    </recommendedName>
</protein>
<name>X0TLQ8_9ZZZZ</name>
<dbReference type="AlphaFoldDB" id="X0TLQ8"/>
<reference evidence="2" key="1">
    <citation type="journal article" date="2014" name="Front. Microbiol.">
        <title>High frequency of phylogenetically diverse reductive dehalogenase-homologous genes in deep subseafloor sedimentary metagenomes.</title>
        <authorList>
            <person name="Kawai M."/>
            <person name="Futagami T."/>
            <person name="Toyoda A."/>
            <person name="Takaki Y."/>
            <person name="Nishi S."/>
            <person name="Hori S."/>
            <person name="Arai W."/>
            <person name="Tsubouchi T."/>
            <person name="Morono Y."/>
            <person name="Uchiyama I."/>
            <person name="Ito T."/>
            <person name="Fujiyama A."/>
            <person name="Inagaki F."/>
            <person name="Takami H."/>
        </authorList>
    </citation>
    <scope>NUCLEOTIDE SEQUENCE</scope>
    <source>
        <strain evidence="2">Expedition CK06-06</strain>
    </source>
</reference>
<dbReference type="SUPFAM" id="SSF51735">
    <property type="entry name" value="NAD(P)-binding Rossmann-fold domains"/>
    <property type="match status" value="1"/>
</dbReference>
<sequence length="127" mass="13658">MPKIAIIGTTSWGKTLGVVLTRSGLEVRLWARTEPEAIELRNSGPNPTLLPGITFPPQLSITSSLSEALAYVDAVILAVPSQTMRQNIKLVKDYLKGSMLVVSAAKGLEIGSSKRMSQVIAEEIDPQ</sequence>
<dbReference type="GO" id="GO:0005829">
    <property type="term" value="C:cytosol"/>
    <property type="evidence" value="ECO:0007669"/>
    <property type="project" value="TreeGrafter"/>
</dbReference>
<evidence type="ECO:0000259" key="1">
    <source>
        <dbReference type="Pfam" id="PF01210"/>
    </source>
</evidence>